<keyword evidence="2" id="KW-1185">Reference proteome</keyword>
<name>A0A917FCE2_9HYPH</name>
<protein>
    <submittedName>
        <fullName evidence="1">Uncharacterized protein</fullName>
    </submittedName>
</protein>
<evidence type="ECO:0000313" key="1">
    <source>
        <dbReference type="EMBL" id="GGF64637.1"/>
    </source>
</evidence>
<reference evidence="1" key="1">
    <citation type="journal article" date="2014" name="Int. J. Syst. Evol. Microbiol.">
        <title>Complete genome sequence of Corynebacterium casei LMG S-19264T (=DSM 44701T), isolated from a smear-ripened cheese.</title>
        <authorList>
            <consortium name="US DOE Joint Genome Institute (JGI-PGF)"/>
            <person name="Walter F."/>
            <person name="Albersmeier A."/>
            <person name="Kalinowski J."/>
            <person name="Ruckert C."/>
        </authorList>
    </citation>
    <scope>NUCLEOTIDE SEQUENCE</scope>
    <source>
        <strain evidence="1">CCM 7897</strain>
    </source>
</reference>
<dbReference type="Proteomes" id="UP000606044">
    <property type="component" value="Unassembled WGS sequence"/>
</dbReference>
<dbReference type="AlphaFoldDB" id="A0A917FCE2"/>
<dbReference type="RefSeq" id="WP_188579075.1">
    <property type="nucleotide sequence ID" value="NZ_BMCT01000003.1"/>
</dbReference>
<gene>
    <name evidence="1" type="ORF">GCM10007301_25540</name>
</gene>
<dbReference type="EMBL" id="BMCT01000003">
    <property type="protein sequence ID" value="GGF64637.1"/>
    <property type="molecule type" value="Genomic_DNA"/>
</dbReference>
<reference evidence="1" key="2">
    <citation type="submission" date="2020-09" db="EMBL/GenBank/DDBJ databases">
        <authorList>
            <person name="Sun Q."/>
            <person name="Sedlacek I."/>
        </authorList>
    </citation>
    <scope>NUCLEOTIDE SEQUENCE</scope>
    <source>
        <strain evidence="1">CCM 7897</strain>
    </source>
</reference>
<accession>A0A917FCE2</accession>
<proteinExistence type="predicted"/>
<evidence type="ECO:0000313" key="2">
    <source>
        <dbReference type="Proteomes" id="UP000606044"/>
    </source>
</evidence>
<organism evidence="1 2">
    <name type="scientific">Azorhizobium oxalatiphilum</name>
    <dbReference type="NCBI Taxonomy" id="980631"/>
    <lineage>
        <taxon>Bacteria</taxon>
        <taxon>Pseudomonadati</taxon>
        <taxon>Pseudomonadota</taxon>
        <taxon>Alphaproteobacteria</taxon>
        <taxon>Hyphomicrobiales</taxon>
        <taxon>Xanthobacteraceae</taxon>
        <taxon>Azorhizobium</taxon>
    </lineage>
</organism>
<comment type="caution">
    <text evidence="1">The sequence shown here is derived from an EMBL/GenBank/DDBJ whole genome shotgun (WGS) entry which is preliminary data.</text>
</comment>
<sequence>MRGAVDRLFRQETDTYNARIKAENEKSQRARYAERPYPVVAALRKIDCVPASDSKPKPGFVCYFEMTLDGTPLKRPGRFYLDEGSWVYARL</sequence>